<name>A0A4C1TNF6_EUMVA</name>
<organism evidence="2 3">
    <name type="scientific">Eumeta variegata</name>
    <name type="common">Bagworm moth</name>
    <name type="synonym">Eumeta japonica</name>
    <dbReference type="NCBI Taxonomy" id="151549"/>
    <lineage>
        <taxon>Eukaryota</taxon>
        <taxon>Metazoa</taxon>
        <taxon>Ecdysozoa</taxon>
        <taxon>Arthropoda</taxon>
        <taxon>Hexapoda</taxon>
        <taxon>Insecta</taxon>
        <taxon>Pterygota</taxon>
        <taxon>Neoptera</taxon>
        <taxon>Endopterygota</taxon>
        <taxon>Lepidoptera</taxon>
        <taxon>Glossata</taxon>
        <taxon>Ditrysia</taxon>
        <taxon>Tineoidea</taxon>
        <taxon>Psychidae</taxon>
        <taxon>Oiketicinae</taxon>
        <taxon>Eumeta</taxon>
    </lineage>
</organism>
<keyword evidence="3" id="KW-1185">Reference proteome</keyword>
<keyword evidence="1" id="KW-1133">Transmembrane helix</keyword>
<reference evidence="2 3" key="1">
    <citation type="journal article" date="2019" name="Commun. Biol.">
        <title>The bagworm genome reveals a unique fibroin gene that provides high tensile strength.</title>
        <authorList>
            <person name="Kono N."/>
            <person name="Nakamura H."/>
            <person name="Ohtoshi R."/>
            <person name="Tomita M."/>
            <person name="Numata K."/>
            <person name="Arakawa K."/>
        </authorList>
    </citation>
    <scope>NUCLEOTIDE SEQUENCE [LARGE SCALE GENOMIC DNA]</scope>
</reference>
<dbReference type="AlphaFoldDB" id="A0A4C1TNF6"/>
<protein>
    <submittedName>
        <fullName evidence="2">Uncharacterized protein</fullName>
    </submittedName>
</protein>
<sequence>MSCGPTAVRRPLGYTKKPFQEKDSDGERWRRRTYVQVRQGHFGIRAYTITLSMSPRTLGVLWVKAMVVGVAPAGGAGVYRLLTSFCELKTISLFQMQR</sequence>
<keyword evidence="1" id="KW-0812">Transmembrane</keyword>
<dbReference type="Proteomes" id="UP000299102">
    <property type="component" value="Unassembled WGS sequence"/>
</dbReference>
<evidence type="ECO:0000313" key="3">
    <source>
        <dbReference type="Proteomes" id="UP000299102"/>
    </source>
</evidence>
<comment type="caution">
    <text evidence="2">The sequence shown here is derived from an EMBL/GenBank/DDBJ whole genome shotgun (WGS) entry which is preliminary data.</text>
</comment>
<dbReference type="EMBL" id="BGZK01000071">
    <property type="protein sequence ID" value="GBP15400.1"/>
    <property type="molecule type" value="Genomic_DNA"/>
</dbReference>
<keyword evidence="1" id="KW-0472">Membrane</keyword>
<evidence type="ECO:0000313" key="2">
    <source>
        <dbReference type="EMBL" id="GBP15400.1"/>
    </source>
</evidence>
<feature type="transmembrane region" description="Helical" evidence="1">
    <location>
        <begin position="61"/>
        <end position="82"/>
    </location>
</feature>
<evidence type="ECO:0000256" key="1">
    <source>
        <dbReference type="SAM" id="Phobius"/>
    </source>
</evidence>
<gene>
    <name evidence="2" type="ORF">EVAR_80573_1</name>
</gene>
<accession>A0A4C1TNF6</accession>
<proteinExistence type="predicted"/>